<dbReference type="EMBL" id="QASA01000001">
    <property type="protein sequence ID" value="RDC63669.1"/>
    <property type="molecule type" value="Genomic_DNA"/>
</dbReference>
<evidence type="ECO:0000313" key="2">
    <source>
        <dbReference type="Proteomes" id="UP000253919"/>
    </source>
</evidence>
<proteinExistence type="predicted"/>
<dbReference type="SUPFAM" id="SSF82185">
    <property type="entry name" value="Histone H3 K4-specific methyltransferase SET7/9 N-terminal domain"/>
    <property type="match status" value="1"/>
</dbReference>
<dbReference type="Gene3D" id="3.90.930.1">
    <property type="match status" value="1"/>
</dbReference>
<protein>
    <submittedName>
        <fullName evidence="1">Uncharacterized protein</fullName>
    </submittedName>
</protein>
<evidence type="ECO:0000313" key="1">
    <source>
        <dbReference type="EMBL" id="RDC63669.1"/>
    </source>
</evidence>
<organism evidence="1 2">
    <name type="scientific">Adhaeribacter pallidiroseus</name>
    <dbReference type="NCBI Taxonomy" id="2072847"/>
    <lineage>
        <taxon>Bacteria</taxon>
        <taxon>Pseudomonadati</taxon>
        <taxon>Bacteroidota</taxon>
        <taxon>Cytophagia</taxon>
        <taxon>Cytophagales</taxon>
        <taxon>Hymenobacteraceae</taxon>
        <taxon>Adhaeribacter</taxon>
    </lineage>
</organism>
<reference evidence="1 2" key="1">
    <citation type="submission" date="2018-04" db="EMBL/GenBank/DDBJ databases">
        <title>Adhaeribacter sp. HMF7616 genome sequencing and assembly.</title>
        <authorList>
            <person name="Kang H."/>
            <person name="Kang J."/>
            <person name="Cha I."/>
            <person name="Kim H."/>
            <person name="Joh K."/>
        </authorList>
    </citation>
    <scope>NUCLEOTIDE SEQUENCE [LARGE SCALE GENOMIC DNA]</scope>
    <source>
        <strain evidence="1 2">HMF7616</strain>
    </source>
</reference>
<sequence>MKEKATYENGKIVSKVITYHENGKVQSETEYKNGLKNGAFKQFYTSGQPEITGNYRYNRQIGTWKYFDESGKIIKNTVYRNGIAVAE</sequence>
<gene>
    <name evidence="1" type="ORF">AHMF7616_02277</name>
</gene>
<dbReference type="InterPro" id="IPR011652">
    <property type="entry name" value="MORN_2"/>
</dbReference>
<accession>A0A369QLE6</accession>
<comment type="caution">
    <text evidence="1">The sequence shown here is derived from an EMBL/GenBank/DDBJ whole genome shotgun (WGS) entry which is preliminary data.</text>
</comment>
<keyword evidence="2" id="KW-1185">Reference proteome</keyword>
<dbReference type="Proteomes" id="UP000253919">
    <property type="component" value="Unassembled WGS sequence"/>
</dbReference>
<name>A0A369QLE6_9BACT</name>
<dbReference type="Pfam" id="PF07661">
    <property type="entry name" value="MORN_2"/>
    <property type="match status" value="3"/>
</dbReference>
<dbReference type="AlphaFoldDB" id="A0A369QLE6"/>